<evidence type="ECO:0000256" key="1">
    <source>
        <dbReference type="ARBA" id="ARBA00005417"/>
    </source>
</evidence>
<dbReference type="FunFam" id="3.40.50.300:FF:000042">
    <property type="entry name" value="Maltose/maltodextrin ABC transporter, ATP-binding protein"/>
    <property type="match status" value="1"/>
</dbReference>
<dbReference type="GO" id="GO:0005524">
    <property type="term" value="F:ATP binding"/>
    <property type="evidence" value="ECO:0007669"/>
    <property type="project" value="UniProtKB-KW"/>
</dbReference>
<keyword evidence="3" id="KW-1003">Cell membrane</keyword>
<dbReference type="InterPro" id="IPR015855">
    <property type="entry name" value="ABC_transpr_MalK-like"/>
</dbReference>
<keyword evidence="7" id="KW-0472">Membrane</keyword>
<evidence type="ECO:0000313" key="10">
    <source>
        <dbReference type="Proteomes" id="UP000539372"/>
    </source>
</evidence>
<dbReference type="RefSeq" id="WP_169626092.1">
    <property type="nucleotide sequence ID" value="NZ_JABBNT010000004.1"/>
</dbReference>
<dbReference type="Gene3D" id="2.40.50.100">
    <property type="match status" value="1"/>
</dbReference>
<dbReference type="CDD" id="cd03301">
    <property type="entry name" value="ABC_MalK_N"/>
    <property type="match status" value="1"/>
</dbReference>
<dbReference type="SUPFAM" id="SSF50331">
    <property type="entry name" value="MOP-like"/>
    <property type="match status" value="1"/>
</dbReference>
<dbReference type="InterPro" id="IPR027417">
    <property type="entry name" value="P-loop_NTPase"/>
</dbReference>
<evidence type="ECO:0000256" key="7">
    <source>
        <dbReference type="ARBA" id="ARBA00023136"/>
    </source>
</evidence>
<evidence type="ECO:0000256" key="5">
    <source>
        <dbReference type="ARBA" id="ARBA00022840"/>
    </source>
</evidence>
<dbReference type="Proteomes" id="UP000539372">
    <property type="component" value="Unassembled WGS sequence"/>
</dbReference>
<dbReference type="PROSITE" id="PS50893">
    <property type="entry name" value="ABC_TRANSPORTER_2"/>
    <property type="match status" value="1"/>
</dbReference>
<dbReference type="Pfam" id="PF00005">
    <property type="entry name" value="ABC_tran"/>
    <property type="match status" value="1"/>
</dbReference>
<dbReference type="GO" id="GO:0008643">
    <property type="term" value="P:carbohydrate transport"/>
    <property type="evidence" value="ECO:0007669"/>
    <property type="project" value="InterPro"/>
</dbReference>
<dbReference type="InterPro" id="IPR003439">
    <property type="entry name" value="ABC_transporter-like_ATP-bd"/>
</dbReference>
<keyword evidence="5 9" id="KW-0067">ATP-binding</keyword>
<dbReference type="Gene3D" id="3.40.50.300">
    <property type="entry name" value="P-loop containing nucleotide triphosphate hydrolases"/>
    <property type="match status" value="1"/>
</dbReference>
<dbReference type="GO" id="GO:0140359">
    <property type="term" value="F:ABC-type transporter activity"/>
    <property type="evidence" value="ECO:0007669"/>
    <property type="project" value="InterPro"/>
</dbReference>
<keyword evidence="2" id="KW-0813">Transport</keyword>
<evidence type="ECO:0000256" key="4">
    <source>
        <dbReference type="ARBA" id="ARBA00022741"/>
    </source>
</evidence>
<dbReference type="PROSITE" id="PS00211">
    <property type="entry name" value="ABC_TRANSPORTER_1"/>
    <property type="match status" value="1"/>
</dbReference>
<name>A0A7Y0E3A8_9PROT</name>
<dbReference type="InterPro" id="IPR017871">
    <property type="entry name" value="ABC_transporter-like_CS"/>
</dbReference>
<dbReference type="EMBL" id="JABBNT010000004">
    <property type="protein sequence ID" value="NMM45706.1"/>
    <property type="molecule type" value="Genomic_DNA"/>
</dbReference>
<comment type="similarity">
    <text evidence="1">Belongs to the ABC transporter superfamily.</text>
</comment>
<dbReference type="PANTHER" id="PTHR43875">
    <property type="entry name" value="MALTODEXTRIN IMPORT ATP-BINDING PROTEIN MSMX"/>
    <property type="match status" value="1"/>
</dbReference>
<dbReference type="GO" id="GO:0016887">
    <property type="term" value="F:ATP hydrolysis activity"/>
    <property type="evidence" value="ECO:0007669"/>
    <property type="project" value="InterPro"/>
</dbReference>
<organism evidence="9 10">
    <name type="scientific">Pacificispira spongiicola</name>
    <dbReference type="NCBI Taxonomy" id="2729598"/>
    <lineage>
        <taxon>Bacteria</taxon>
        <taxon>Pseudomonadati</taxon>
        <taxon>Pseudomonadota</taxon>
        <taxon>Alphaproteobacteria</taxon>
        <taxon>Rhodospirillales</taxon>
        <taxon>Rhodospirillaceae</taxon>
        <taxon>Pacificispira</taxon>
    </lineage>
</organism>
<feature type="domain" description="ABC transporter" evidence="8">
    <location>
        <begin position="4"/>
        <end position="234"/>
    </location>
</feature>
<dbReference type="InterPro" id="IPR012340">
    <property type="entry name" value="NA-bd_OB-fold"/>
</dbReference>
<evidence type="ECO:0000313" key="9">
    <source>
        <dbReference type="EMBL" id="NMM45706.1"/>
    </source>
</evidence>
<dbReference type="Pfam" id="PF08402">
    <property type="entry name" value="TOBE_2"/>
    <property type="match status" value="1"/>
</dbReference>
<dbReference type="GO" id="GO:0055052">
    <property type="term" value="C:ATP-binding cassette (ABC) transporter complex, substrate-binding subunit-containing"/>
    <property type="evidence" value="ECO:0007669"/>
    <property type="project" value="TreeGrafter"/>
</dbReference>
<dbReference type="Gene3D" id="2.40.50.140">
    <property type="entry name" value="Nucleic acid-binding proteins"/>
    <property type="match status" value="1"/>
</dbReference>
<dbReference type="InterPro" id="IPR013611">
    <property type="entry name" value="Transp-assoc_OB_typ2"/>
</dbReference>
<evidence type="ECO:0000256" key="3">
    <source>
        <dbReference type="ARBA" id="ARBA00022475"/>
    </source>
</evidence>
<reference evidence="9 10" key="1">
    <citation type="submission" date="2020-04" db="EMBL/GenBank/DDBJ databases">
        <title>Rhodospirillaceae bacterium KN72 isolated from deep sea.</title>
        <authorList>
            <person name="Zhang D.-C."/>
        </authorList>
    </citation>
    <scope>NUCLEOTIDE SEQUENCE [LARGE SCALE GENOMIC DNA]</scope>
    <source>
        <strain evidence="9 10">KN72</strain>
    </source>
</reference>
<dbReference type="PANTHER" id="PTHR43875:SF15">
    <property type="entry name" value="TREHALOSE IMPORT ATP-BINDING PROTEIN SUGC"/>
    <property type="match status" value="1"/>
</dbReference>
<keyword evidence="10" id="KW-1185">Reference proteome</keyword>
<dbReference type="InterPro" id="IPR003593">
    <property type="entry name" value="AAA+_ATPase"/>
</dbReference>
<dbReference type="SUPFAM" id="SSF52540">
    <property type="entry name" value="P-loop containing nucleoside triphosphate hydrolases"/>
    <property type="match status" value="1"/>
</dbReference>
<protein>
    <submittedName>
        <fullName evidence="9">ABC transporter ATP-binding protein</fullName>
    </submittedName>
</protein>
<gene>
    <name evidence="9" type="ORF">HH303_14510</name>
</gene>
<proteinExistence type="inferred from homology"/>
<comment type="caution">
    <text evidence="9">The sequence shown here is derived from an EMBL/GenBank/DDBJ whole genome shotgun (WGS) entry which is preliminary data.</text>
</comment>
<keyword evidence="6" id="KW-1278">Translocase</keyword>
<dbReference type="InterPro" id="IPR008995">
    <property type="entry name" value="Mo/tungstate-bd_C_term_dom"/>
</dbReference>
<evidence type="ECO:0000259" key="8">
    <source>
        <dbReference type="PROSITE" id="PS50893"/>
    </source>
</evidence>
<dbReference type="AlphaFoldDB" id="A0A7Y0E3A8"/>
<evidence type="ECO:0000256" key="2">
    <source>
        <dbReference type="ARBA" id="ARBA00022448"/>
    </source>
</evidence>
<dbReference type="SMART" id="SM00382">
    <property type="entry name" value="AAA"/>
    <property type="match status" value="1"/>
</dbReference>
<dbReference type="InterPro" id="IPR047641">
    <property type="entry name" value="ABC_transpr_MalK/UgpC-like"/>
</dbReference>
<accession>A0A7Y0E3A8</accession>
<evidence type="ECO:0000256" key="6">
    <source>
        <dbReference type="ARBA" id="ARBA00022967"/>
    </source>
</evidence>
<sequence length="362" mass="40028">MVALKIENVWKYYGDTVAVRDLNLECDDGEFVCMLGPSGCGKSSTMRMLAGLEHISSGDILLGDRRINDLAPKDRDIAMVFENYALYPHKTVAENIGNPLRLAKVAKHEIRKRVQEAADLLEIGHLLDRKPMELSGGQKQRVAIGRVIVRQPQIYLFDEPIAHLDAKLRARMRSELKHLQQHLGVTTVYVTHDQLEALSMADRIAVMHEGVLQQFGTPAEIYSNPVNAWVAGFVGEPAMNLIACSCAQEGNAVNLMHDGFKITLDDRLAKAALSSGERDLRLGVRPENVRLTADPDDGMIAGTVFSRQLLGSDMLVDVLSGGDHIRVRTDPKSPFEADEKCYVSFDFDHAHLFSAETGISIV</sequence>
<keyword evidence="4" id="KW-0547">Nucleotide-binding</keyword>